<dbReference type="KEGG" id="lla:L51784"/>
<sequence length="150" mass="18048">MDILLTLLDDKTSVASDWRILGIISLRGSTPRLAILLQVVQWAAFYCWRNYMSPYKDKRWRSKRDTALRRDKYECRNCKRFGITTTATVVHHVWFLRDYPKWWLCLWNLISLCEKCHNKMHNRDSDIPTELGEYWQDKIKPPTSATKKYF</sequence>
<dbReference type="AlphaFoldDB" id="Q9CGR1"/>
<dbReference type="PANTHER" id="PTHR41286">
    <property type="entry name" value="HNH NUCLEASE YAJD-RELATED"/>
    <property type="match status" value="1"/>
</dbReference>
<dbReference type="eggNOG" id="COG1403">
    <property type="taxonomic scope" value="Bacteria"/>
</dbReference>
<accession>Q9CGR1</accession>
<dbReference type="PANTHER" id="PTHR41286:SF1">
    <property type="entry name" value="HNH NUCLEASE YAJD-RELATED"/>
    <property type="match status" value="1"/>
</dbReference>
<gene>
    <name evidence="6" type="primary">pi228</name>
    <name evidence="6" type="ORF">L51784</name>
</gene>
<dbReference type="HOGENOM" id="CLU_1738221_0_0_9"/>
<dbReference type="CDD" id="cd00085">
    <property type="entry name" value="HNHc"/>
    <property type="match status" value="1"/>
</dbReference>
<evidence type="ECO:0000256" key="3">
    <source>
        <dbReference type="ARBA" id="ARBA00038412"/>
    </source>
</evidence>
<evidence type="ECO:0000256" key="2">
    <source>
        <dbReference type="ARBA" id="ARBA00022801"/>
    </source>
</evidence>
<dbReference type="InterPro" id="IPR003615">
    <property type="entry name" value="HNH_nuc"/>
</dbReference>
<dbReference type="Gene3D" id="1.10.30.50">
    <property type="match status" value="1"/>
</dbReference>
<dbReference type="Pfam" id="PF01844">
    <property type="entry name" value="HNH"/>
    <property type="match status" value="1"/>
</dbReference>
<evidence type="ECO:0000313" key="6">
    <source>
        <dbReference type="EMBL" id="AAK05133.1"/>
    </source>
</evidence>
<dbReference type="PaxDb" id="272623-L51784"/>
<keyword evidence="1" id="KW-0540">Nuclease</keyword>
<feature type="domain" description="HNH" evidence="5">
    <location>
        <begin position="75"/>
        <end position="123"/>
    </location>
</feature>
<proteinExistence type="inferred from homology"/>
<evidence type="ECO:0000259" key="5">
    <source>
        <dbReference type="Pfam" id="PF01844"/>
    </source>
</evidence>
<organism evidence="6 7">
    <name type="scientific">Lactococcus lactis subsp. lactis (strain IL1403)</name>
    <name type="common">Streptococcus lactis</name>
    <dbReference type="NCBI Taxonomy" id="272623"/>
    <lineage>
        <taxon>Bacteria</taxon>
        <taxon>Bacillati</taxon>
        <taxon>Bacillota</taxon>
        <taxon>Bacilli</taxon>
        <taxon>Lactobacillales</taxon>
        <taxon>Streptococcaceae</taxon>
        <taxon>Lactococcus</taxon>
    </lineage>
</organism>
<dbReference type="GO" id="GO:0008270">
    <property type="term" value="F:zinc ion binding"/>
    <property type="evidence" value="ECO:0007669"/>
    <property type="project" value="InterPro"/>
</dbReference>
<dbReference type="PIR" id="C86754">
    <property type="entry name" value="C86754"/>
</dbReference>
<evidence type="ECO:0000256" key="1">
    <source>
        <dbReference type="ARBA" id="ARBA00022722"/>
    </source>
</evidence>
<reference evidence="6 7" key="1">
    <citation type="journal article" date="2001" name="Genome Res.">
        <title>The complete genome sequence of the lactic acid bacterium Lactococcus lactis ssp. lactis IL1403.</title>
        <authorList>
            <person name="Bolotin A."/>
            <person name="Wincker P."/>
            <person name="Mauger S."/>
            <person name="Jaillon O."/>
            <person name="Malarme K."/>
            <person name="Weissenbach J."/>
            <person name="Ehrlich S.D."/>
            <person name="Sorokin A."/>
        </authorList>
    </citation>
    <scope>NUCLEOTIDE SEQUENCE [LARGE SCALE GENOMIC DNA]</scope>
    <source>
        <strain evidence="6 7">IL1403</strain>
    </source>
</reference>
<protein>
    <recommendedName>
        <fullName evidence="4">Putative HNH nuclease YajD</fullName>
    </recommendedName>
</protein>
<keyword evidence="7" id="KW-1185">Reference proteome</keyword>
<dbReference type="GO" id="GO:0016787">
    <property type="term" value="F:hydrolase activity"/>
    <property type="evidence" value="ECO:0007669"/>
    <property type="project" value="UniProtKB-KW"/>
</dbReference>
<dbReference type="OrthoDB" id="962665at2"/>
<comment type="similarity">
    <text evidence="3">Belongs to the HNH nuclease family.</text>
</comment>
<dbReference type="InterPro" id="IPR002711">
    <property type="entry name" value="HNH"/>
</dbReference>
<evidence type="ECO:0000313" key="7">
    <source>
        <dbReference type="Proteomes" id="UP000002196"/>
    </source>
</evidence>
<dbReference type="GO" id="GO:0005829">
    <property type="term" value="C:cytosol"/>
    <property type="evidence" value="ECO:0007669"/>
    <property type="project" value="TreeGrafter"/>
</dbReference>
<evidence type="ECO:0000256" key="4">
    <source>
        <dbReference type="ARBA" id="ARBA00040194"/>
    </source>
</evidence>
<dbReference type="EMBL" id="AE005176">
    <property type="protein sequence ID" value="AAK05133.1"/>
    <property type="molecule type" value="Genomic_DNA"/>
</dbReference>
<dbReference type="EnsemblBacteria" id="AAK05133">
    <property type="protein sequence ID" value="AAK05133"/>
    <property type="gene ID" value="L51784"/>
</dbReference>
<keyword evidence="2" id="KW-0378">Hydrolase</keyword>
<dbReference type="Proteomes" id="UP000002196">
    <property type="component" value="Chromosome"/>
</dbReference>
<dbReference type="GO" id="GO:0003676">
    <property type="term" value="F:nucleic acid binding"/>
    <property type="evidence" value="ECO:0007669"/>
    <property type="project" value="InterPro"/>
</dbReference>
<dbReference type="SMR" id="Q9CGR1"/>
<dbReference type="GO" id="GO:0004519">
    <property type="term" value="F:endonuclease activity"/>
    <property type="evidence" value="ECO:0007669"/>
    <property type="project" value="InterPro"/>
</dbReference>
<name>Q9CGR1_LACLA</name>